<gene>
    <name evidence="2" type="ORF">FKW44_019691</name>
</gene>
<reference evidence="3" key="1">
    <citation type="submission" date="2021-01" db="EMBL/GenBank/DDBJ databases">
        <title>Caligus Genome Assembly.</title>
        <authorList>
            <person name="Gallardo-Escarate C."/>
        </authorList>
    </citation>
    <scope>NUCLEOTIDE SEQUENCE [LARGE SCALE GENOMIC DNA]</scope>
</reference>
<dbReference type="EMBL" id="CP045903">
    <property type="protein sequence ID" value="QQP38961.1"/>
    <property type="molecule type" value="Genomic_DNA"/>
</dbReference>
<feature type="domain" description="DUF5641" evidence="1">
    <location>
        <begin position="10"/>
        <end position="52"/>
    </location>
</feature>
<protein>
    <submittedName>
        <fullName evidence="2">Pro-Pol polyprotein</fullName>
    </submittedName>
</protein>
<dbReference type="Pfam" id="PF18701">
    <property type="entry name" value="DUF5641"/>
    <property type="match status" value="1"/>
</dbReference>
<evidence type="ECO:0000313" key="3">
    <source>
        <dbReference type="Proteomes" id="UP000595437"/>
    </source>
</evidence>
<accession>A0A7T8GWU0</accession>
<evidence type="ECO:0000313" key="2">
    <source>
        <dbReference type="EMBL" id="QQP38961.1"/>
    </source>
</evidence>
<dbReference type="OrthoDB" id="8958038at2759"/>
<dbReference type="AlphaFoldDB" id="A0A7T8GWU0"/>
<name>A0A7T8GWU0_CALRO</name>
<sequence>MEASAGKPICGRFGLIVDKGTKRGDWKCGRVKEVYPSKDGRVRVARISTERERRLVPL</sequence>
<keyword evidence="3" id="KW-1185">Reference proteome</keyword>
<organism evidence="2 3">
    <name type="scientific">Caligus rogercresseyi</name>
    <name type="common">Sea louse</name>
    <dbReference type="NCBI Taxonomy" id="217165"/>
    <lineage>
        <taxon>Eukaryota</taxon>
        <taxon>Metazoa</taxon>
        <taxon>Ecdysozoa</taxon>
        <taxon>Arthropoda</taxon>
        <taxon>Crustacea</taxon>
        <taxon>Multicrustacea</taxon>
        <taxon>Hexanauplia</taxon>
        <taxon>Copepoda</taxon>
        <taxon>Siphonostomatoida</taxon>
        <taxon>Caligidae</taxon>
        <taxon>Caligus</taxon>
    </lineage>
</organism>
<dbReference type="InterPro" id="IPR040676">
    <property type="entry name" value="DUF5641"/>
</dbReference>
<dbReference type="Proteomes" id="UP000595437">
    <property type="component" value="Chromosome 14"/>
</dbReference>
<evidence type="ECO:0000259" key="1">
    <source>
        <dbReference type="Pfam" id="PF18701"/>
    </source>
</evidence>
<proteinExistence type="predicted"/>